<evidence type="ECO:0000256" key="1">
    <source>
        <dbReference type="ARBA" id="ARBA00022598"/>
    </source>
</evidence>
<feature type="compositionally biased region" description="Polar residues" evidence="4">
    <location>
        <begin position="1332"/>
        <end position="1342"/>
    </location>
</feature>
<evidence type="ECO:0000256" key="2">
    <source>
        <dbReference type="ARBA" id="ARBA00022741"/>
    </source>
</evidence>
<evidence type="ECO:0000256" key="4">
    <source>
        <dbReference type="SAM" id="MobiDB-lite"/>
    </source>
</evidence>
<keyword evidence="2" id="KW-0547">Nucleotide-binding</keyword>
<feature type="region of interest" description="Disordered" evidence="4">
    <location>
        <begin position="1"/>
        <end position="28"/>
    </location>
</feature>
<feature type="compositionally biased region" description="Polar residues" evidence="4">
    <location>
        <begin position="490"/>
        <end position="509"/>
    </location>
</feature>
<keyword evidence="6" id="KW-1185">Reference proteome</keyword>
<organism evidence="5 6">
    <name type="scientific">Opisthorchis felineus</name>
    <dbReference type="NCBI Taxonomy" id="147828"/>
    <lineage>
        <taxon>Eukaryota</taxon>
        <taxon>Metazoa</taxon>
        <taxon>Spiralia</taxon>
        <taxon>Lophotrochozoa</taxon>
        <taxon>Platyhelminthes</taxon>
        <taxon>Trematoda</taxon>
        <taxon>Digenea</taxon>
        <taxon>Opisthorchiida</taxon>
        <taxon>Opisthorchiata</taxon>
        <taxon>Opisthorchiidae</taxon>
        <taxon>Opisthorchis</taxon>
    </lineage>
</organism>
<dbReference type="InterPro" id="IPR004344">
    <property type="entry name" value="TTL/TTLL_fam"/>
</dbReference>
<gene>
    <name evidence="5" type="ORF">CRM22_007090</name>
</gene>
<dbReference type="PANTHER" id="PTHR12241">
    <property type="entry name" value="TUBULIN POLYGLUTAMYLASE"/>
    <property type="match status" value="1"/>
</dbReference>
<dbReference type="OrthoDB" id="202825at2759"/>
<name>A0A4S2LI62_OPIFE</name>
<dbReference type="EMBL" id="SJOL01007286">
    <property type="protein sequence ID" value="TGZ63111.1"/>
    <property type="molecule type" value="Genomic_DNA"/>
</dbReference>
<dbReference type="PROSITE" id="PS51221">
    <property type="entry name" value="TTL"/>
    <property type="match status" value="1"/>
</dbReference>
<feature type="compositionally biased region" description="Basic and acidic residues" evidence="4">
    <location>
        <begin position="632"/>
        <end position="643"/>
    </location>
</feature>
<proteinExistence type="predicted"/>
<comment type="caution">
    <text evidence="5">The sequence shown here is derived from an EMBL/GenBank/DDBJ whole genome shotgun (WGS) entry which is preliminary data.</text>
</comment>
<dbReference type="GO" id="GO:0015631">
    <property type="term" value="F:tubulin binding"/>
    <property type="evidence" value="ECO:0007669"/>
    <property type="project" value="TreeGrafter"/>
</dbReference>
<accession>A0A4S2LI62</accession>
<reference evidence="5 6" key="1">
    <citation type="journal article" date="2019" name="BMC Genomics">
        <title>New insights from Opisthorchis felineus genome: update on genomics of the epidemiologically important liver flukes.</title>
        <authorList>
            <person name="Ershov N.I."/>
            <person name="Mordvinov V.A."/>
            <person name="Prokhortchouk E.B."/>
            <person name="Pakharukova M.Y."/>
            <person name="Gunbin K.V."/>
            <person name="Ustyantsev K."/>
            <person name="Genaev M.A."/>
            <person name="Blinov A.G."/>
            <person name="Mazur A."/>
            <person name="Boulygina E."/>
            <person name="Tsygankova S."/>
            <person name="Khrameeva E."/>
            <person name="Chekanov N."/>
            <person name="Fan G."/>
            <person name="Xiao A."/>
            <person name="Zhang H."/>
            <person name="Xu X."/>
            <person name="Yang H."/>
            <person name="Solovyev V."/>
            <person name="Lee S.M."/>
            <person name="Liu X."/>
            <person name="Afonnikov D.A."/>
            <person name="Skryabin K.G."/>
        </authorList>
    </citation>
    <scope>NUCLEOTIDE SEQUENCE [LARGE SCALE GENOMIC DNA]</scope>
    <source>
        <strain evidence="5">AK-0245</strain>
        <tissue evidence="5">Whole organism</tissue>
    </source>
</reference>
<dbReference type="Gene3D" id="3.30.470.20">
    <property type="entry name" value="ATP-grasp fold, B domain"/>
    <property type="match status" value="1"/>
</dbReference>
<dbReference type="Proteomes" id="UP000308267">
    <property type="component" value="Unassembled WGS sequence"/>
</dbReference>
<feature type="compositionally biased region" description="Low complexity" evidence="4">
    <location>
        <begin position="1343"/>
        <end position="1358"/>
    </location>
</feature>
<dbReference type="GO" id="GO:0036064">
    <property type="term" value="C:ciliary basal body"/>
    <property type="evidence" value="ECO:0007669"/>
    <property type="project" value="TreeGrafter"/>
</dbReference>
<dbReference type="GO" id="GO:0070740">
    <property type="term" value="F:tubulin-glutamic acid ligase activity"/>
    <property type="evidence" value="ECO:0007669"/>
    <property type="project" value="TreeGrafter"/>
</dbReference>
<sequence length="1520" mass="171028">MTTPSPKNKGENDQQFRTNRSPPQLPIRSALTSPFIYVRSPLPEFMQNNVHELPTQCHNLGPIKKDRQDLAKLLRPASLATIRNPLGFQSPAYDALHDKQTKLTTRTRSSIAARTNRSARYGVTIPQVYQNPEFRNFHFYLQTSKFNRQEPSPPVSMISTKPLVRLQNRSFGYGHESSEECVESKHPLANTSKLLRSLKLPPKFKEQSLSAQLEARTHSLKTTSSEKVSRETLTTVYQLQYSHNPKQSQRYGPEQSVTSYSWRTKDEKRYLFGVQYTNDRKLGNELDNRVINEVADDDKSEFREDVVPRSKECAFDKTEKDSMDNAEVIRPLQKQAFRLLNRSQEPANELSDQHAVKEMTEFRDAQIARSIQPLFWTSFIQPESFLKLYGSVYEIVNQDVFLTNPPASNASGAVNVTEEHTNTRYNVLAKMAPKQACNPPQQLEFDSGNASDEDVGKNLPKFVDKPQFTIPSNDKEPAASAAVSEHGECSSDNETGPSNNDGSCVSVNDESVDDDQSAEEAVRKNSVNANEAEEFLGDLPIPTDVVTDQNPKPLSKPKRSVFALGQRDILPHHSITHQKCSVQGDNQRQFVGGSPAKVDTEEPKTETTGCASPDSATKIEKLIRNTVPTGDHPARKNAEDPDHTSFLVAQTLSDEKETQEESVRDVLSHQDVRSPCVSISDPVRQQRKKTGHRVCTKNERTVHPALINSLFPNVPPVLRFVEDGCKLESLPWDFRRLLRWRASVLTPVVVKQVLMRSGFRVSKLTSATEDLDTIESSDWIFYFGKHMRPQVFRSIREYQKVNHLPCSFHLGRKDRLWKNLVHMQAKFGKENFSFMPVTFCLPGDLEALKKVWDEEGDNQRWILKPPAAARGIGVRLITKWAQVPKKRPAIVQKYLARPFLINESKFDLRIYVFISSVNPLRVYIHEDGLVRFASQKYTNATRCLGNRFIHLTNYSINRLNSEYVSNSSDLAAKGHKWSLRALWVYFRSQGIAPAPVWSSIKDLVVKTAISTEAAFNTAMHSYCNHSYSVNEVFGFDIFLDEDLKPWLLEVNVSPSMHSDSPLDAKIKGNMVKDMLNIAGLRIPEPSDTNSHTVMPTCIVKPTTTKQSEVNCTIEMNPVWHCDPTGASITPIHTPAESHFNLNEETCTAELQQKNNGDGENSKKPKPPTHEWIIDQRLYMQQLNHDEREKRHHYVNRAAQYQLPKTHSGNVSAMSGKLECAGSHGSHRRISTHAKSPCSKSFVTPLEDDNEDCGSTTTETSSESESFSSCDEFSRRRTVPSAASTNSGNNVSRSARSMGIGPSSPDLRSHRGPLAKEVTFPRPPLAPREKIVSKTTTNQSASGTTNNSVSTRTRQRSVSASPFSNSQTPTRCQSVLPRVRLASATCDILQTLTPSDVRILIEMVDELERAGGFECIFPPSSAGLAVRYLSYFEFPRYANLLCVAYLQKFAQDKEEGIELLRKCCEKKLHLKSAALGDFIPKENTWESNKHKHIVAAKDVSRSPALKYHRCEPSSSNVSSSN</sequence>
<feature type="compositionally biased region" description="Polar residues" evidence="4">
    <location>
        <begin position="1359"/>
        <end position="1369"/>
    </location>
</feature>
<dbReference type="SUPFAM" id="SSF56059">
    <property type="entry name" value="Glutathione synthetase ATP-binding domain-like"/>
    <property type="match status" value="1"/>
</dbReference>
<feature type="compositionally biased region" description="Low complexity" evidence="4">
    <location>
        <begin position="1252"/>
        <end position="1270"/>
    </location>
</feature>
<dbReference type="Pfam" id="PF03133">
    <property type="entry name" value="TTL"/>
    <property type="match status" value="1"/>
</dbReference>
<dbReference type="GO" id="GO:0000226">
    <property type="term" value="P:microtubule cytoskeleton organization"/>
    <property type="evidence" value="ECO:0007669"/>
    <property type="project" value="TreeGrafter"/>
</dbReference>
<keyword evidence="1" id="KW-0436">Ligase</keyword>
<evidence type="ECO:0000313" key="6">
    <source>
        <dbReference type="Proteomes" id="UP000308267"/>
    </source>
</evidence>
<dbReference type="STRING" id="147828.A0A4S2LI62"/>
<evidence type="ECO:0008006" key="7">
    <source>
        <dbReference type="Google" id="ProtNLM"/>
    </source>
</evidence>
<evidence type="ECO:0000313" key="5">
    <source>
        <dbReference type="EMBL" id="TGZ63111.1"/>
    </source>
</evidence>
<feature type="region of interest" description="Disordered" evidence="4">
    <location>
        <begin position="624"/>
        <end position="643"/>
    </location>
</feature>
<feature type="compositionally biased region" description="Polar residues" evidence="4">
    <location>
        <begin position="1280"/>
        <end position="1294"/>
    </location>
</feature>
<feature type="region of interest" description="Disordered" evidence="4">
    <location>
        <begin position="1217"/>
        <end position="1369"/>
    </location>
</feature>
<feature type="region of interest" description="Disordered" evidence="4">
    <location>
        <begin position="438"/>
        <end position="557"/>
    </location>
</feature>
<feature type="region of interest" description="Disordered" evidence="4">
    <location>
        <begin position="586"/>
        <end position="615"/>
    </location>
</feature>
<dbReference type="GO" id="GO:0005524">
    <property type="term" value="F:ATP binding"/>
    <property type="evidence" value="ECO:0007669"/>
    <property type="project" value="UniProtKB-KW"/>
</dbReference>
<keyword evidence="3" id="KW-0067">ATP-binding</keyword>
<protein>
    <recommendedName>
        <fullName evidence="7">Tubulin polyglutamylase TTLL4</fullName>
    </recommendedName>
</protein>
<dbReference type="PANTHER" id="PTHR12241:SF162">
    <property type="entry name" value="TUBULIN MONOGLUTAMYLASE TTLL4"/>
    <property type="match status" value="1"/>
</dbReference>
<evidence type="ECO:0000256" key="3">
    <source>
        <dbReference type="ARBA" id="ARBA00022840"/>
    </source>
</evidence>